<keyword evidence="1" id="KW-0812">Transmembrane</keyword>
<dbReference type="Proteomes" id="UP000063308">
    <property type="component" value="Chromosome"/>
</dbReference>
<reference evidence="2 3" key="1">
    <citation type="submission" date="2014-11" db="EMBL/GenBank/DDBJ databases">
        <title>Symbiosis island explosion on the genome of extra-slow-growing strains of soybean bradyrhizobia with massive insertion sequences.</title>
        <authorList>
            <person name="Iida T."/>
            <person name="Minamisawa K."/>
        </authorList>
    </citation>
    <scope>NUCLEOTIDE SEQUENCE [LARGE SCALE GENOMIC DNA]</scope>
    <source>
        <strain evidence="2 3">NK6</strain>
    </source>
</reference>
<feature type="transmembrane region" description="Helical" evidence="1">
    <location>
        <begin position="12"/>
        <end position="30"/>
    </location>
</feature>
<name>A0A0E3VWZ3_9BRAD</name>
<dbReference type="AlphaFoldDB" id="A0A0E3VWZ3"/>
<evidence type="ECO:0000313" key="2">
    <source>
        <dbReference type="EMBL" id="BAR61760.1"/>
    </source>
</evidence>
<evidence type="ECO:0000256" key="1">
    <source>
        <dbReference type="SAM" id="Phobius"/>
    </source>
</evidence>
<organism evidence="2 3">
    <name type="scientific">Bradyrhizobium diazoefficiens</name>
    <dbReference type="NCBI Taxonomy" id="1355477"/>
    <lineage>
        <taxon>Bacteria</taxon>
        <taxon>Pseudomonadati</taxon>
        <taxon>Pseudomonadota</taxon>
        <taxon>Alphaproteobacteria</taxon>
        <taxon>Hyphomicrobiales</taxon>
        <taxon>Nitrobacteraceae</taxon>
        <taxon>Bradyrhizobium</taxon>
    </lineage>
</organism>
<sequence>MKVGAESLAWKTTRLLVAVAALACLVLLGSL</sequence>
<proteinExistence type="predicted"/>
<accession>A0A0E3VWZ3</accession>
<dbReference type="EMBL" id="AP014685">
    <property type="protein sequence ID" value="BAR61760.1"/>
    <property type="molecule type" value="Genomic_DNA"/>
</dbReference>
<evidence type="ECO:0000313" key="3">
    <source>
        <dbReference type="Proteomes" id="UP000063308"/>
    </source>
</evidence>
<gene>
    <name evidence="2" type="ORF">NK6_8611</name>
</gene>
<keyword evidence="1" id="KW-1133">Transmembrane helix</keyword>
<keyword evidence="1" id="KW-0472">Membrane</keyword>
<protein>
    <submittedName>
        <fullName evidence="2">Uncharacterized protein</fullName>
    </submittedName>
</protein>